<dbReference type="EMBL" id="HBFW01023749">
    <property type="protein sequence ID" value="CAD8944178.1"/>
    <property type="molecule type" value="Transcribed_RNA"/>
</dbReference>
<evidence type="ECO:0000256" key="1">
    <source>
        <dbReference type="SAM" id="MobiDB-lite"/>
    </source>
</evidence>
<sequence>MATDPDEFAVVSMGKPDIDKLDDALREPIKTGTYSNILSSNVRMLMQGVVPALLNELVAADVLVDADDQRVRRTAFGNSPLIMRYVVLKYKKLNGLAGLSMNNAHDVLSRSFQYLWQYSMRSANLQLPEPFGNADEHHPAGPEGDNSFEMDLWNDEKFDSVLRLGLATRNATETSKALCFLACFGFTLRYVPRAGRLFETLLELHAYRLGLATGYDMIEHTLTRDLPPPWNQGNSEEPPHLDVGRLTSLVEHLKKDKSGVLLKQRIASRAQGADIFLLLRTGAKIHLFAVQAKNSLHPSKANSLRALGVLADGSVVGNAELETVQGVVKCLKAIDDAFKVKLRGEEKDDWETKMMQLIQDIFSLIAELKGADDLLSKLKTTLQPVTRNEFLPEKAVEDYEKDLKDMTTALKSYRSVCYSGAALEALQSVLEGVEGVDEVVIHRVVAVPLDAATLMQNWGLDDLGTLNVEFWTKEFLQPTMYAMIDDADLEAEARESEDQDGVQAQDVGNEEGSKEGSKEGSEEGSKETFSVWDAKD</sequence>
<reference evidence="2" key="1">
    <citation type="submission" date="2021-01" db="EMBL/GenBank/DDBJ databases">
        <authorList>
            <person name="Corre E."/>
            <person name="Pelletier E."/>
            <person name="Niang G."/>
            <person name="Scheremetjew M."/>
            <person name="Finn R."/>
            <person name="Kale V."/>
            <person name="Holt S."/>
            <person name="Cochrane G."/>
            <person name="Meng A."/>
            <person name="Brown T."/>
            <person name="Cohen L."/>
        </authorList>
    </citation>
    <scope>NUCLEOTIDE SEQUENCE</scope>
    <source>
        <strain evidence="2">ECT3854</strain>
    </source>
</reference>
<name>A0A7S1DBG6_CYCTE</name>
<organism evidence="2">
    <name type="scientific">Cyclophora tenuis</name>
    <name type="common">Marine diatom</name>
    <dbReference type="NCBI Taxonomy" id="216820"/>
    <lineage>
        <taxon>Eukaryota</taxon>
        <taxon>Sar</taxon>
        <taxon>Stramenopiles</taxon>
        <taxon>Ochrophyta</taxon>
        <taxon>Bacillariophyta</taxon>
        <taxon>Fragilariophyceae</taxon>
        <taxon>Fragilariophycidae</taxon>
        <taxon>Cyclophorales</taxon>
        <taxon>Cyclophoraceae</taxon>
        <taxon>Cyclophora</taxon>
    </lineage>
</organism>
<proteinExistence type="predicted"/>
<feature type="compositionally biased region" description="Basic and acidic residues" evidence="1">
    <location>
        <begin position="511"/>
        <end position="526"/>
    </location>
</feature>
<feature type="region of interest" description="Disordered" evidence="1">
    <location>
        <begin position="489"/>
        <end position="536"/>
    </location>
</feature>
<dbReference type="AlphaFoldDB" id="A0A7S1DBG6"/>
<protein>
    <submittedName>
        <fullName evidence="2">Uncharacterized protein</fullName>
    </submittedName>
</protein>
<accession>A0A7S1DBG6</accession>
<evidence type="ECO:0000313" key="2">
    <source>
        <dbReference type="EMBL" id="CAD8944178.1"/>
    </source>
</evidence>
<gene>
    <name evidence="2" type="ORF">CTEN0397_LOCUS15281</name>
</gene>